<dbReference type="SUPFAM" id="SSF55781">
    <property type="entry name" value="GAF domain-like"/>
    <property type="match status" value="1"/>
</dbReference>
<dbReference type="Pfam" id="PF09339">
    <property type="entry name" value="HTH_IclR"/>
    <property type="match status" value="1"/>
</dbReference>
<reference evidence="9 10" key="1">
    <citation type="submission" date="2019-11" db="EMBL/GenBank/DDBJ databases">
        <authorList>
            <person name="Holert J."/>
        </authorList>
    </citation>
    <scope>NUCLEOTIDE SEQUENCE [LARGE SCALE GENOMIC DNA]</scope>
    <source>
        <strain evidence="9">BC8_1</strain>
    </source>
</reference>
<dbReference type="Proteomes" id="UP000430146">
    <property type="component" value="Unassembled WGS sequence"/>
</dbReference>
<dbReference type="GO" id="GO:0003677">
    <property type="term" value="F:DNA binding"/>
    <property type="evidence" value="ECO:0007669"/>
    <property type="project" value="UniProtKB-KW"/>
</dbReference>
<evidence type="ECO:0000256" key="4">
    <source>
        <dbReference type="ARBA" id="ARBA00023163"/>
    </source>
</evidence>
<dbReference type="EMBL" id="CACSIP010000016">
    <property type="protein sequence ID" value="CAA0118748.1"/>
    <property type="molecule type" value="Genomic_DNA"/>
</dbReference>
<evidence type="ECO:0000256" key="5">
    <source>
        <dbReference type="ARBA" id="ARBA00058938"/>
    </source>
</evidence>
<dbReference type="PANTHER" id="PTHR30136">
    <property type="entry name" value="HELIX-TURN-HELIX TRANSCRIPTIONAL REGULATOR, ICLR FAMILY"/>
    <property type="match status" value="1"/>
</dbReference>
<dbReference type="InterPro" id="IPR036388">
    <property type="entry name" value="WH-like_DNA-bd_sf"/>
</dbReference>
<dbReference type="InterPro" id="IPR036390">
    <property type="entry name" value="WH_DNA-bd_sf"/>
</dbReference>
<comment type="function">
    <text evidence="5">May be an activator protein for the gylABX operon.</text>
</comment>
<evidence type="ECO:0000313" key="9">
    <source>
        <dbReference type="EMBL" id="CAA0118748.1"/>
    </source>
</evidence>
<dbReference type="PROSITE" id="PS51077">
    <property type="entry name" value="HTH_ICLR"/>
    <property type="match status" value="1"/>
</dbReference>
<accession>A0A5S9QLE6</accession>
<dbReference type="PROSITE" id="PS51078">
    <property type="entry name" value="ICLR_ED"/>
    <property type="match status" value="1"/>
</dbReference>
<dbReference type="Pfam" id="PF01614">
    <property type="entry name" value="IclR_C"/>
    <property type="match status" value="1"/>
</dbReference>
<feature type="domain" description="IclR-ED" evidence="8">
    <location>
        <begin position="108"/>
        <end position="284"/>
    </location>
</feature>
<evidence type="ECO:0000256" key="6">
    <source>
        <dbReference type="ARBA" id="ARBA00070406"/>
    </source>
</evidence>
<keyword evidence="10" id="KW-1185">Reference proteome</keyword>
<dbReference type="PANTHER" id="PTHR30136:SF24">
    <property type="entry name" value="HTH-TYPE TRANSCRIPTIONAL REPRESSOR ALLR"/>
    <property type="match status" value="1"/>
</dbReference>
<dbReference type="InterPro" id="IPR050707">
    <property type="entry name" value="HTH_MetabolicPath_Reg"/>
</dbReference>
<keyword evidence="4" id="KW-0804">Transcription</keyword>
<dbReference type="SMART" id="SM00346">
    <property type="entry name" value="HTH_ICLR"/>
    <property type="match status" value="1"/>
</dbReference>
<proteinExistence type="predicted"/>
<dbReference type="InterPro" id="IPR029016">
    <property type="entry name" value="GAF-like_dom_sf"/>
</dbReference>
<dbReference type="GO" id="GO:0045892">
    <property type="term" value="P:negative regulation of DNA-templated transcription"/>
    <property type="evidence" value="ECO:0007669"/>
    <property type="project" value="TreeGrafter"/>
</dbReference>
<evidence type="ECO:0000259" key="7">
    <source>
        <dbReference type="PROSITE" id="PS51077"/>
    </source>
</evidence>
<feature type="domain" description="HTH iclR-type" evidence="7">
    <location>
        <begin position="46"/>
        <end position="107"/>
    </location>
</feature>
<dbReference type="Gene3D" id="3.30.450.40">
    <property type="match status" value="1"/>
</dbReference>
<keyword evidence="3" id="KW-0238">DNA-binding</keyword>
<dbReference type="FunFam" id="1.10.10.10:FF:000056">
    <property type="entry name" value="IclR family transcriptional regulator"/>
    <property type="match status" value="1"/>
</dbReference>
<evidence type="ECO:0000256" key="2">
    <source>
        <dbReference type="ARBA" id="ARBA00023015"/>
    </source>
</evidence>
<evidence type="ECO:0000256" key="1">
    <source>
        <dbReference type="ARBA" id="ARBA00022798"/>
    </source>
</evidence>
<organism evidence="9 10">
    <name type="scientific">Mycolicibacterium vanbaalenii</name>
    <name type="common">Mycobacterium vanbaalenii</name>
    <dbReference type="NCBI Taxonomy" id="110539"/>
    <lineage>
        <taxon>Bacteria</taxon>
        <taxon>Bacillati</taxon>
        <taxon>Actinomycetota</taxon>
        <taxon>Actinomycetes</taxon>
        <taxon>Mycobacteriales</taxon>
        <taxon>Mycobacteriaceae</taxon>
        <taxon>Mycolicibacterium</taxon>
    </lineage>
</organism>
<dbReference type="AlphaFoldDB" id="A0A5S9QLE6"/>
<gene>
    <name evidence="9" type="primary">gylR_3</name>
    <name evidence="9" type="ORF">AELLOGFF_04136</name>
</gene>
<dbReference type="GO" id="GO:0006071">
    <property type="term" value="P:glycerol metabolic process"/>
    <property type="evidence" value="ECO:0007669"/>
    <property type="project" value="UniProtKB-KW"/>
</dbReference>
<keyword evidence="2" id="KW-0805">Transcription regulation</keyword>
<dbReference type="InterPro" id="IPR005471">
    <property type="entry name" value="Tscrpt_reg_IclR_N"/>
</dbReference>
<name>A0A5S9QLE6_MYCVN</name>
<protein>
    <recommendedName>
        <fullName evidence="6">Glycerol operon regulatory protein</fullName>
    </recommendedName>
</protein>
<keyword evidence="1" id="KW-0319">Glycerol metabolism</keyword>
<dbReference type="GO" id="GO:0003700">
    <property type="term" value="F:DNA-binding transcription factor activity"/>
    <property type="evidence" value="ECO:0007669"/>
    <property type="project" value="TreeGrafter"/>
</dbReference>
<dbReference type="Gene3D" id="1.10.10.10">
    <property type="entry name" value="Winged helix-like DNA-binding domain superfamily/Winged helix DNA-binding domain"/>
    <property type="match status" value="1"/>
</dbReference>
<sequence>MPPEGPARLAIGDIGLHSIMSNVIWTIRLCFEGHKGCAQRKWEQMIQAVDRALRILTVLQGGRRMSLGEIAAAIDLAPSTVHGLIRTLLAHGMVQQELDSGRYRLGPATLRLGNVYLETLELRARVAIWAEGLARRTGCAVRTAVLLFDEVVVVAHEPRPDGTRQMPEVGIVIPAHASALGKALLAFASGGLPQGPLRSMTGETITAPEVLAGQLDSVRTTGIAHEVEEAVIGECACAAAVFDSSGEAIGAISLVVPAARWPLEPAEIDALRDAARTVSRELGAPVWPARR</sequence>
<evidence type="ECO:0000259" key="8">
    <source>
        <dbReference type="PROSITE" id="PS51078"/>
    </source>
</evidence>
<dbReference type="InterPro" id="IPR014757">
    <property type="entry name" value="Tscrpt_reg_IclR_C"/>
</dbReference>
<evidence type="ECO:0000256" key="3">
    <source>
        <dbReference type="ARBA" id="ARBA00023125"/>
    </source>
</evidence>
<evidence type="ECO:0000313" key="10">
    <source>
        <dbReference type="Proteomes" id="UP000430146"/>
    </source>
</evidence>
<dbReference type="SUPFAM" id="SSF46785">
    <property type="entry name" value="Winged helix' DNA-binding domain"/>
    <property type="match status" value="1"/>
</dbReference>